<reference evidence="1 2" key="2">
    <citation type="journal article" date="2022" name="Mol. Ecol. Resour.">
        <title>The genomes of chicory, endive, great burdock and yacon provide insights into Asteraceae paleo-polyploidization history and plant inulin production.</title>
        <authorList>
            <person name="Fan W."/>
            <person name="Wang S."/>
            <person name="Wang H."/>
            <person name="Wang A."/>
            <person name="Jiang F."/>
            <person name="Liu H."/>
            <person name="Zhao H."/>
            <person name="Xu D."/>
            <person name="Zhang Y."/>
        </authorList>
    </citation>
    <scope>NUCLEOTIDE SEQUENCE [LARGE SCALE GENOMIC DNA]</scope>
    <source>
        <strain evidence="2">cv. Niubang</strain>
    </source>
</reference>
<evidence type="ECO:0000313" key="1">
    <source>
        <dbReference type="EMBL" id="KAI3746636.1"/>
    </source>
</evidence>
<organism evidence="1 2">
    <name type="scientific">Arctium lappa</name>
    <name type="common">Greater burdock</name>
    <name type="synonym">Lappa major</name>
    <dbReference type="NCBI Taxonomy" id="4217"/>
    <lineage>
        <taxon>Eukaryota</taxon>
        <taxon>Viridiplantae</taxon>
        <taxon>Streptophyta</taxon>
        <taxon>Embryophyta</taxon>
        <taxon>Tracheophyta</taxon>
        <taxon>Spermatophyta</taxon>
        <taxon>Magnoliopsida</taxon>
        <taxon>eudicotyledons</taxon>
        <taxon>Gunneridae</taxon>
        <taxon>Pentapetalae</taxon>
        <taxon>asterids</taxon>
        <taxon>campanulids</taxon>
        <taxon>Asterales</taxon>
        <taxon>Asteraceae</taxon>
        <taxon>Carduoideae</taxon>
        <taxon>Cardueae</taxon>
        <taxon>Arctiinae</taxon>
        <taxon>Arctium</taxon>
    </lineage>
</organism>
<dbReference type="EMBL" id="CM042049">
    <property type="protein sequence ID" value="KAI3746636.1"/>
    <property type="molecule type" value="Genomic_DNA"/>
</dbReference>
<dbReference type="Proteomes" id="UP001055879">
    <property type="component" value="Linkage Group LG03"/>
</dbReference>
<name>A0ACB9DK67_ARCLA</name>
<keyword evidence="2" id="KW-1185">Reference proteome</keyword>
<gene>
    <name evidence="1" type="ORF">L6452_09074</name>
</gene>
<reference evidence="2" key="1">
    <citation type="journal article" date="2022" name="Mol. Ecol. Resour.">
        <title>The genomes of chicory, endive, great burdock and yacon provide insights into Asteraceae palaeo-polyploidization history and plant inulin production.</title>
        <authorList>
            <person name="Fan W."/>
            <person name="Wang S."/>
            <person name="Wang H."/>
            <person name="Wang A."/>
            <person name="Jiang F."/>
            <person name="Liu H."/>
            <person name="Zhao H."/>
            <person name="Xu D."/>
            <person name="Zhang Y."/>
        </authorList>
    </citation>
    <scope>NUCLEOTIDE SEQUENCE [LARGE SCALE GENOMIC DNA]</scope>
    <source>
        <strain evidence="2">cv. Niubang</strain>
    </source>
</reference>
<comment type="caution">
    <text evidence="1">The sequence shown here is derived from an EMBL/GenBank/DDBJ whole genome shotgun (WGS) entry which is preliminary data.</text>
</comment>
<evidence type="ECO:0000313" key="2">
    <source>
        <dbReference type="Proteomes" id="UP001055879"/>
    </source>
</evidence>
<sequence length="70" mass="8174">MEHIKHHNSQEHNRTKPFDSAKSNTANCLHTRAFPSESDLPALPFLSPDREIEGNIAFYVVDFTFLFRNW</sequence>
<accession>A0ACB9DK67</accession>
<protein>
    <submittedName>
        <fullName evidence="1">Uncharacterized protein</fullName>
    </submittedName>
</protein>
<proteinExistence type="predicted"/>